<keyword evidence="9" id="KW-1185">Reference proteome</keyword>
<feature type="transmembrane region" description="Helical" evidence="7">
    <location>
        <begin position="20"/>
        <end position="41"/>
    </location>
</feature>
<dbReference type="PANTHER" id="PTHR20855:SF129">
    <property type="entry name" value="HEMOLYSIN-3 HOMOLOG"/>
    <property type="match status" value="1"/>
</dbReference>
<dbReference type="STRING" id="29343.CCDG5_0589"/>
<evidence type="ECO:0000313" key="8">
    <source>
        <dbReference type="EMBL" id="CDZ23720.1"/>
    </source>
</evidence>
<feature type="binding site" evidence="6">
    <location>
        <position position="198"/>
    </location>
    <ligand>
        <name>Zn(2+)</name>
        <dbReference type="ChEBI" id="CHEBI:29105"/>
    </ligand>
</feature>
<keyword evidence="6" id="KW-0479">Metal-binding</keyword>
<evidence type="ECO:0000256" key="6">
    <source>
        <dbReference type="PIRSR" id="PIRSR604254-1"/>
    </source>
</evidence>
<dbReference type="EMBL" id="LM995447">
    <property type="protein sequence ID" value="CDZ23720.1"/>
    <property type="molecule type" value="Genomic_DNA"/>
</dbReference>
<keyword evidence="4 7" id="KW-1133">Transmembrane helix</keyword>
<dbReference type="PANTHER" id="PTHR20855">
    <property type="entry name" value="ADIPOR/PROGESTIN RECEPTOR-RELATED"/>
    <property type="match status" value="1"/>
</dbReference>
<feature type="transmembrane region" description="Helical" evidence="7">
    <location>
        <begin position="84"/>
        <end position="103"/>
    </location>
</feature>
<dbReference type="InterPro" id="IPR004254">
    <property type="entry name" value="AdipoR/HlyIII-related"/>
</dbReference>
<dbReference type="OrthoDB" id="9813689at2"/>
<dbReference type="HOGENOM" id="CLU_051078_1_0_9"/>
<dbReference type="InterPro" id="IPR005744">
    <property type="entry name" value="Hy-lIII"/>
</dbReference>
<evidence type="ECO:0000256" key="1">
    <source>
        <dbReference type="ARBA" id="ARBA00004127"/>
    </source>
</evidence>
<dbReference type="PATRIC" id="fig|29343.3.peg.609"/>
<dbReference type="GO" id="GO:0016020">
    <property type="term" value="C:membrane"/>
    <property type="evidence" value="ECO:0007669"/>
    <property type="project" value="InterPro"/>
</dbReference>
<evidence type="ECO:0000256" key="4">
    <source>
        <dbReference type="ARBA" id="ARBA00022989"/>
    </source>
</evidence>
<dbReference type="GO" id="GO:0046872">
    <property type="term" value="F:metal ion binding"/>
    <property type="evidence" value="ECO:0007669"/>
    <property type="project" value="UniProtKB-KW"/>
</dbReference>
<comment type="similarity">
    <text evidence="2">Belongs to the UPF0073 (Hly-III) family.</text>
</comment>
<feature type="transmembrane region" description="Helical" evidence="7">
    <location>
        <begin position="199"/>
        <end position="218"/>
    </location>
</feature>
<feature type="transmembrane region" description="Helical" evidence="7">
    <location>
        <begin position="53"/>
        <end position="72"/>
    </location>
</feature>
<dbReference type="Pfam" id="PF03006">
    <property type="entry name" value="HlyIII"/>
    <property type="match status" value="1"/>
</dbReference>
<sequence>MALNKIELHKYSLAEELINAISHGIGAALAIAALVVATVFSALHNNAWCTVSVVIYCSTLILLYLNSTIYHSLRPNAGKKVMRVLDHCTIYLLIAGTYTPFTLVPLRGALGWTLFGIVWGAAALGITLTAVNLKKFAKFSMICYIIMGWAIIVAIKPLISRVAMPGLLLLLAGGILYTIGAVLYLIGRRKKFIHSVWHFFVVGGSILHYFSILFYIVLAKPV</sequence>
<dbReference type="GO" id="GO:0012505">
    <property type="term" value="C:endomembrane system"/>
    <property type="evidence" value="ECO:0007669"/>
    <property type="project" value="UniProtKB-SubCell"/>
</dbReference>
<comment type="subcellular location">
    <subcellularLocation>
        <location evidence="1">Endomembrane system</location>
        <topology evidence="1">Multi-pass membrane protein</topology>
    </subcellularLocation>
</comment>
<evidence type="ECO:0008006" key="10">
    <source>
        <dbReference type="Google" id="ProtNLM"/>
    </source>
</evidence>
<reference evidence="9" key="1">
    <citation type="submission" date="2014-07" db="EMBL/GenBank/DDBJ databases">
        <authorList>
            <person name="Wibberg D."/>
        </authorList>
    </citation>
    <scope>NUCLEOTIDE SEQUENCE [LARGE SCALE GENOMIC DNA]</scope>
    <source>
        <strain evidence="9">DG5</strain>
    </source>
</reference>
<name>A0A078KRD6_9FIRM</name>
<feature type="binding site" evidence="6">
    <location>
        <position position="71"/>
    </location>
    <ligand>
        <name>Zn(2+)</name>
        <dbReference type="ChEBI" id="CHEBI:29105"/>
    </ligand>
</feature>
<gene>
    <name evidence="8" type="ORF">CCDG5_0589</name>
</gene>
<dbReference type="KEGG" id="ccel:CCDG5_0589"/>
<feature type="transmembrane region" description="Helical" evidence="7">
    <location>
        <begin position="141"/>
        <end position="159"/>
    </location>
</feature>
<organism evidence="8 9">
    <name type="scientific">[Clostridium] cellulosi</name>
    <dbReference type="NCBI Taxonomy" id="29343"/>
    <lineage>
        <taxon>Bacteria</taxon>
        <taxon>Bacillati</taxon>
        <taxon>Bacillota</taxon>
        <taxon>Clostridia</taxon>
        <taxon>Eubacteriales</taxon>
        <taxon>Oscillospiraceae</taxon>
        <taxon>Oscillospiraceae incertae sedis</taxon>
    </lineage>
</organism>
<accession>A0A078KRD6</accession>
<evidence type="ECO:0000256" key="3">
    <source>
        <dbReference type="ARBA" id="ARBA00022692"/>
    </source>
</evidence>
<feature type="transmembrane region" description="Helical" evidence="7">
    <location>
        <begin position="165"/>
        <end position="187"/>
    </location>
</feature>
<dbReference type="Proteomes" id="UP000032431">
    <property type="component" value="Chromosome I"/>
</dbReference>
<keyword evidence="5 7" id="KW-0472">Membrane</keyword>
<protein>
    <recommendedName>
        <fullName evidence="10">Hemolysin III family channel protein</fullName>
    </recommendedName>
</protein>
<feature type="binding site" evidence="6">
    <location>
        <position position="194"/>
    </location>
    <ligand>
        <name>Zn(2+)</name>
        <dbReference type="ChEBI" id="CHEBI:29105"/>
    </ligand>
</feature>
<dbReference type="AlphaFoldDB" id="A0A078KRD6"/>
<keyword evidence="6" id="KW-0862">Zinc</keyword>
<feature type="transmembrane region" description="Helical" evidence="7">
    <location>
        <begin position="109"/>
        <end position="129"/>
    </location>
</feature>
<evidence type="ECO:0000256" key="2">
    <source>
        <dbReference type="ARBA" id="ARBA00008488"/>
    </source>
</evidence>
<dbReference type="GO" id="GO:0140911">
    <property type="term" value="F:pore-forming activity"/>
    <property type="evidence" value="ECO:0007669"/>
    <property type="project" value="InterPro"/>
</dbReference>
<evidence type="ECO:0000313" key="9">
    <source>
        <dbReference type="Proteomes" id="UP000032431"/>
    </source>
</evidence>
<proteinExistence type="inferred from homology"/>
<keyword evidence="3 7" id="KW-0812">Transmembrane</keyword>
<evidence type="ECO:0000256" key="5">
    <source>
        <dbReference type="ARBA" id="ARBA00023136"/>
    </source>
</evidence>
<dbReference type="NCBIfam" id="TIGR01065">
    <property type="entry name" value="hlyIII"/>
    <property type="match status" value="1"/>
</dbReference>
<evidence type="ECO:0000256" key="7">
    <source>
        <dbReference type="SAM" id="Phobius"/>
    </source>
</evidence>